<evidence type="ECO:0000313" key="9">
    <source>
        <dbReference type="Proteomes" id="UP000238196"/>
    </source>
</evidence>
<dbReference type="PANTHER" id="PTHR35936:SF32">
    <property type="entry name" value="MEMBRANE-BOUND LYTIC MUREIN TRANSGLYCOSYLASE F"/>
    <property type="match status" value="1"/>
</dbReference>
<protein>
    <recommendedName>
        <fullName evidence="6">Membrane-bound lytic murein transglycosylase F</fullName>
        <ecNumber evidence="6">4.2.2.n1</ecNumber>
    </recommendedName>
    <alternativeName>
        <fullName evidence="6">Murein lyase F</fullName>
    </alternativeName>
</protein>
<dbReference type="SMART" id="SM00062">
    <property type="entry name" value="PBPb"/>
    <property type="match status" value="1"/>
</dbReference>
<keyword evidence="5 6" id="KW-0961">Cell wall biogenesis/degradation</keyword>
<evidence type="ECO:0000256" key="2">
    <source>
        <dbReference type="ARBA" id="ARBA00023136"/>
    </source>
</evidence>
<feature type="domain" description="Solute-binding protein family 3/N-terminal" evidence="7">
    <location>
        <begin position="41"/>
        <end position="268"/>
    </location>
</feature>
<dbReference type="AlphaFoldDB" id="A0A2S5KX80"/>
<dbReference type="CDD" id="cd01009">
    <property type="entry name" value="PBP2_YfhD_N"/>
    <property type="match status" value="1"/>
</dbReference>
<evidence type="ECO:0000256" key="3">
    <source>
        <dbReference type="ARBA" id="ARBA00023237"/>
    </source>
</evidence>
<dbReference type="Gene3D" id="1.10.530.10">
    <property type="match status" value="1"/>
</dbReference>
<keyword evidence="3 6" id="KW-0998">Cell outer membrane</keyword>
<dbReference type="GO" id="GO:0009279">
    <property type="term" value="C:cell outer membrane"/>
    <property type="evidence" value="ECO:0007669"/>
    <property type="project" value="UniProtKB-SubCell"/>
</dbReference>
<dbReference type="HAMAP" id="MF_02016">
    <property type="entry name" value="MltF"/>
    <property type="match status" value="1"/>
</dbReference>
<feature type="region of interest" description="LT domain" evidence="6">
    <location>
        <begin position="269"/>
        <end position="482"/>
    </location>
</feature>
<evidence type="ECO:0000256" key="5">
    <source>
        <dbReference type="ARBA" id="ARBA00023316"/>
    </source>
</evidence>
<dbReference type="Gene3D" id="3.40.190.10">
    <property type="entry name" value="Periplasmic binding protein-like II"/>
    <property type="match status" value="2"/>
</dbReference>
<comment type="catalytic activity">
    <reaction evidence="6">
        <text>Exolytic cleavage of the (1-&gt;4)-beta-glycosidic linkage between N-acetylmuramic acid (MurNAc) and N-acetylglucosamine (GlcNAc) residues in peptidoglycan, from either the reducing or the non-reducing ends of the peptidoglycan chains, with concomitant formation of a 1,6-anhydrobond in the MurNAc residue.</text>
        <dbReference type="EC" id="4.2.2.n1"/>
    </reaction>
</comment>
<dbReference type="OrthoDB" id="5288042at2"/>
<dbReference type="GO" id="GO:0071555">
    <property type="term" value="P:cell wall organization"/>
    <property type="evidence" value="ECO:0007669"/>
    <property type="project" value="UniProtKB-KW"/>
</dbReference>
<dbReference type="InterPro" id="IPR008258">
    <property type="entry name" value="Transglycosylase_SLT_dom_1"/>
</dbReference>
<organism evidence="8 9">
    <name type="scientific">Proteobacteria bacterium 228</name>
    <dbReference type="NCBI Taxonomy" id="2083153"/>
    <lineage>
        <taxon>Bacteria</taxon>
        <taxon>Pseudomonadati</taxon>
        <taxon>Pseudomonadota</taxon>
    </lineage>
</organism>
<dbReference type="InterPro" id="IPR023346">
    <property type="entry name" value="Lysozyme-like_dom_sf"/>
</dbReference>
<dbReference type="NCBIfam" id="NF008112">
    <property type="entry name" value="PRK10859.1"/>
    <property type="match status" value="1"/>
</dbReference>
<dbReference type="Proteomes" id="UP000238196">
    <property type="component" value="Unassembled WGS sequence"/>
</dbReference>
<comment type="domain">
    <text evidence="6">The N-terminal domain does not have lytic activity and probably modulates enzymatic activity. The C-terminal domain is the catalytic active domain.</text>
</comment>
<accession>A0A2S5KX80</accession>
<dbReference type="CDD" id="cd13403">
    <property type="entry name" value="MLTF-like"/>
    <property type="match status" value="1"/>
</dbReference>
<keyword evidence="1 6" id="KW-0732">Signal</keyword>
<reference evidence="8 9" key="1">
    <citation type="submission" date="2018-02" db="EMBL/GenBank/DDBJ databases">
        <title>novel marine gammaproteobacteria from coastal saline agro ecosystem.</title>
        <authorList>
            <person name="Krishnan R."/>
            <person name="Ramesh Kumar N."/>
        </authorList>
    </citation>
    <scope>NUCLEOTIDE SEQUENCE [LARGE SCALE GENOMIC DNA]</scope>
    <source>
        <strain evidence="8 9">228</strain>
    </source>
</reference>
<comment type="caution">
    <text evidence="6">Lacks conserved residue(s) required for the propagation of feature annotation.</text>
</comment>
<evidence type="ECO:0000259" key="7">
    <source>
        <dbReference type="SMART" id="SM00062"/>
    </source>
</evidence>
<evidence type="ECO:0000256" key="6">
    <source>
        <dbReference type="HAMAP-Rule" id="MF_02016"/>
    </source>
</evidence>
<dbReference type="InterPro" id="IPR023703">
    <property type="entry name" value="MltF"/>
</dbReference>
<gene>
    <name evidence="6" type="primary">mltF</name>
    <name evidence="8" type="ORF">C4K68_00700</name>
</gene>
<comment type="function">
    <text evidence="6">Murein-degrading enzyme that degrades murein glycan strands and insoluble, high-molecular weight murein sacculi, with the concomitant formation of a 1,6-anhydromuramoyl product. Lytic transglycosylases (LTs) play an integral role in the metabolism of the peptidoglycan (PG) sacculus. Their lytic action creates space within the PG sacculus to allow for its expansion as well as for the insertion of various structures such as secretion systems and flagella.</text>
</comment>
<comment type="similarity">
    <text evidence="6">In the N-terminal section; belongs to the bacterial solute-binding protein 3 family.</text>
</comment>
<sequence>MWMQDHRSWLFWLYLLVVVTIPLIAAQQQISQLARIDDRGVLRVATRNIPTAYYEDAQGPAGFEYDLIKAFAEERGLQLELKVVRNRKDLFELLRQRNVDVVAASLFLSSEREANFPVSEPYAYAVSQVIRLRHDGDGPAATSVADLVGKRVLVQAGSAHAQRLQELKEDLPGLEWEETEDMDLADMLEMLKSGDADYLISDNMALSLYAPMYPDLEVAFSLNAPQPLVWYLAPTMDQSLTKAINDFLTSRSTQDLIGQLYEKYFEHTQRYDFIGIRAFRKHIQSRLASFQAWFEEGAQKFDWEWELLAAIGYQESKWDNTAVSATGVRGIMMLTQNTAASVGVQDRSNPEQSILGGARYLREMFDQLPDDIPNPDRTWLALAAYNVGMGHLQDAMDLTADAGLNPSRWSDVRQYLPKLALKRWNQQTKHGYARGWEPVIYVRNVRLYREILRLENLPFKAELSPPPKLPEIHVFDRIPPTL</sequence>
<dbReference type="GO" id="GO:0008933">
    <property type="term" value="F:peptidoglycan lytic transglycosylase activity"/>
    <property type="evidence" value="ECO:0007669"/>
    <property type="project" value="UniProtKB-UniRule"/>
</dbReference>
<evidence type="ECO:0000313" key="8">
    <source>
        <dbReference type="EMBL" id="PPC79333.1"/>
    </source>
</evidence>
<keyword evidence="4 6" id="KW-0456">Lyase</keyword>
<evidence type="ECO:0000256" key="1">
    <source>
        <dbReference type="ARBA" id="ARBA00022729"/>
    </source>
</evidence>
<comment type="subcellular location">
    <subcellularLocation>
        <location evidence="6">Cell outer membrane</location>
        <topology evidence="6">Peripheral membrane protein</topology>
    </subcellularLocation>
    <text evidence="6">Attached to the inner leaflet of the outer membrane.</text>
</comment>
<name>A0A2S5KX80_9PROT</name>
<comment type="similarity">
    <text evidence="6">In the C-terminal section; belongs to the transglycosylase Slt family.</text>
</comment>
<proteinExistence type="inferred from homology"/>
<dbReference type="InterPro" id="IPR001638">
    <property type="entry name" value="Solute-binding_3/MltF_N"/>
</dbReference>
<evidence type="ECO:0000256" key="4">
    <source>
        <dbReference type="ARBA" id="ARBA00023239"/>
    </source>
</evidence>
<dbReference type="EC" id="4.2.2.n1" evidence="6"/>
<dbReference type="GO" id="GO:0016998">
    <property type="term" value="P:cell wall macromolecule catabolic process"/>
    <property type="evidence" value="ECO:0007669"/>
    <property type="project" value="UniProtKB-UniRule"/>
</dbReference>
<dbReference type="SUPFAM" id="SSF53955">
    <property type="entry name" value="Lysozyme-like"/>
    <property type="match status" value="1"/>
</dbReference>
<feature type="active site" evidence="6">
    <location>
        <position position="315"/>
    </location>
</feature>
<dbReference type="PANTHER" id="PTHR35936">
    <property type="entry name" value="MEMBRANE-BOUND LYTIC MUREIN TRANSGLYCOSYLASE F"/>
    <property type="match status" value="1"/>
</dbReference>
<dbReference type="Pfam" id="PF01464">
    <property type="entry name" value="SLT"/>
    <property type="match status" value="1"/>
</dbReference>
<dbReference type="EMBL" id="PRLP01000002">
    <property type="protein sequence ID" value="PPC79333.1"/>
    <property type="molecule type" value="Genomic_DNA"/>
</dbReference>
<comment type="caution">
    <text evidence="8">The sequence shown here is derived from an EMBL/GenBank/DDBJ whole genome shotgun (WGS) entry which is preliminary data.</text>
</comment>
<dbReference type="Pfam" id="PF00497">
    <property type="entry name" value="SBP_bac_3"/>
    <property type="match status" value="1"/>
</dbReference>
<dbReference type="SUPFAM" id="SSF53850">
    <property type="entry name" value="Periplasmic binding protein-like II"/>
    <property type="match status" value="1"/>
</dbReference>
<keyword evidence="2 6" id="KW-0472">Membrane</keyword>
<dbReference type="GO" id="GO:0009253">
    <property type="term" value="P:peptidoglycan catabolic process"/>
    <property type="evidence" value="ECO:0007669"/>
    <property type="project" value="TreeGrafter"/>
</dbReference>